<evidence type="ECO:0000256" key="11">
    <source>
        <dbReference type="ARBA" id="ARBA00038856"/>
    </source>
</evidence>
<dbReference type="InterPro" id="IPR036188">
    <property type="entry name" value="FAD/NAD-bd_sf"/>
</dbReference>
<evidence type="ECO:0000313" key="20">
    <source>
        <dbReference type="EMBL" id="PTU32854.1"/>
    </source>
</evidence>
<dbReference type="Proteomes" id="UP000244248">
    <property type="component" value="Unassembled WGS sequence"/>
</dbReference>
<evidence type="ECO:0000256" key="3">
    <source>
        <dbReference type="ARBA" id="ARBA00022548"/>
    </source>
</evidence>
<comment type="caution">
    <text evidence="20">The sequence shown here is derived from an EMBL/GenBank/DDBJ whole genome shotgun (WGS) entry which is preliminary data.</text>
</comment>
<dbReference type="Pfam" id="PF00561">
    <property type="entry name" value="Abhydrolase_1"/>
    <property type="match status" value="1"/>
</dbReference>
<dbReference type="SUPFAM" id="SSF56300">
    <property type="entry name" value="Metallo-dependent phosphatases"/>
    <property type="match status" value="1"/>
</dbReference>
<dbReference type="InterPro" id="IPR000172">
    <property type="entry name" value="GMC_OxRdtase_N"/>
</dbReference>
<evidence type="ECO:0000256" key="10">
    <source>
        <dbReference type="ARBA" id="ARBA00023235"/>
    </source>
</evidence>
<evidence type="ECO:0000256" key="7">
    <source>
        <dbReference type="ARBA" id="ARBA00023098"/>
    </source>
</evidence>
<dbReference type="InterPro" id="IPR029058">
    <property type="entry name" value="AB_hydrolase_fold"/>
</dbReference>
<organism evidence="20 21">
    <name type="scientific">Stenotrophobium rhamnosiphilum</name>
    <dbReference type="NCBI Taxonomy" id="2029166"/>
    <lineage>
        <taxon>Bacteria</taxon>
        <taxon>Pseudomonadati</taxon>
        <taxon>Pseudomonadota</taxon>
        <taxon>Gammaproteobacteria</taxon>
        <taxon>Nevskiales</taxon>
        <taxon>Nevskiaceae</taxon>
        <taxon>Stenotrophobium</taxon>
    </lineage>
</organism>
<dbReference type="GO" id="GO:0004769">
    <property type="term" value="F:steroid Delta-isomerase activity"/>
    <property type="evidence" value="ECO:0007669"/>
    <property type="project" value="UniProtKB-EC"/>
</dbReference>
<dbReference type="InterPro" id="IPR038607">
    <property type="entry name" value="PhoD-like_sf"/>
</dbReference>
<dbReference type="Pfam" id="PF00732">
    <property type="entry name" value="GMC_oxred_N"/>
    <property type="match status" value="1"/>
</dbReference>
<evidence type="ECO:0000256" key="15">
    <source>
        <dbReference type="ARBA" id="ARBA00049778"/>
    </source>
</evidence>
<proteinExistence type="inferred from homology"/>
<keyword evidence="4" id="KW-0285">Flavoprotein</keyword>
<evidence type="ECO:0000256" key="8">
    <source>
        <dbReference type="ARBA" id="ARBA00023166"/>
    </source>
</evidence>
<comment type="pathway">
    <text evidence="12">Steroid metabolism; cholesterol degradation.</text>
</comment>
<dbReference type="PANTHER" id="PTHR47470:SF1">
    <property type="entry name" value="FAD-DEPENDENT OXIDOREDUCTASE 2 FAD BINDING DOMAIN-CONTAINING PROTEIN"/>
    <property type="match status" value="1"/>
</dbReference>
<evidence type="ECO:0000256" key="9">
    <source>
        <dbReference type="ARBA" id="ARBA00023221"/>
    </source>
</evidence>
<protein>
    <recommendedName>
        <fullName evidence="14">Cholesterol oxidase</fullName>
        <ecNumber evidence="13">1.1.3.6</ecNumber>
        <ecNumber evidence="11">5.3.3.1</ecNumber>
    </recommendedName>
    <alternativeName>
        <fullName evidence="15">Cholesterol isomerase</fullName>
    </alternativeName>
</protein>
<dbReference type="SUPFAM" id="SSF51905">
    <property type="entry name" value="FAD/NAD(P)-binding domain"/>
    <property type="match status" value="1"/>
</dbReference>
<dbReference type="InterPro" id="IPR018946">
    <property type="entry name" value="PhoD-like_MPP"/>
</dbReference>
<dbReference type="GO" id="GO:0050660">
    <property type="term" value="F:flavin adenine dinucleotide binding"/>
    <property type="evidence" value="ECO:0007669"/>
    <property type="project" value="InterPro"/>
</dbReference>
<feature type="domain" description="PhoD-like phosphatase metallophosphatase" evidence="19">
    <location>
        <begin position="1569"/>
        <end position="1885"/>
    </location>
</feature>
<dbReference type="InterPro" id="IPR000073">
    <property type="entry name" value="AB_hydrolase_1"/>
</dbReference>
<dbReference type="SUPFAM" id="SSF53474">
    <property type="entry name" value="alpha/beta-Hydrolases"/>
    <property type="match status" value="1"/>
</dbReference>
<evidence type="ECO:0000259" key="17">
    <source>
        <dbReference type="Pfam" id="PF00732"/>
    </source>
</evidence>
<keyword evidence="10" id="KW-0413">Isomerase</keyword>
<evidence type="ECO:0000256" key="14">
    <source>
        <dbReference type="ARBA" id="ARBA00049744"/>
    </source>
</evidence>
<dbReference type="GO" id="GO:0016995">
    <property type="term" value="F:cholesterol oxidase activity"/>
    <property type="evidence" value="ECO:0007669"/>
    <property type="project" value="UniProtKB-EC"/>
</dbReference>
<dbReference type="EC" id="5.3.3.1" evidence="11"/>
<evidence type="ECO:0000256" key="12">
    <source>
        <dbReference type="ARBA" id="ARBA00049645"/>
    </source>
</evidence>
<dbReference type="InterPro" id="IPR007867">
    <property type="entry name" value="GMC_OxRtase_C"/>
</dbReference>
<dbReference type="RefSeq" id="WP_107938563.1">
    <property type="nucleotide sequence ID" value="NZ_QANS01000001.1"/>
</dbReference>
<evidence type="ECO:0000256" key="1">
    <source>
        <dbReference type="ARBA" id="ARBA00001974"/>
    </source>
</evidence>
<evidence type="ECO:0000259" key="19">
    <source>
        <dbReference type="Pfam" id="PF09423"/>
    </source>
</evidence>
<keyword evidence="3" id="KW-0153">Cholesterol metabolism</keyword>
<evidence type="ECO:0000256" key="6">
    <source>
        <dbReference type="ARBA" id="ARBA00023002"/>
    </source>
</evidence>
<evidence type="ECO:0000259" key="16">
    <source>
        <dbReference type="Pfam" id="PF00561"/>
    </source>
</evidence>
<dbReference type="Gene3D" id="3.40.50.1820">
    <property type="entry name" value="alpha/beta hydrolase"/>
    <property type="match status" value="1"/>
</dbReference>
<dbReference type="Gene3D" id="3.50.50.60">
    <property type="entry name" value="FAD/NAD(P)-binding domain"/>
    <property type="match status" value="3"/>
</dbReference>
<dbReference type="InterPro" id="IPR029052">
    <property type="entry name" value="Metallo-depent_PP-like"/>
</dbReference>
<feature type="domain" description="Glucose-methanol-choline oxidoreductase N-terminal" evidence="17">
    <location>
        <begin position="122"/>
        <end position="330"/>
    </location>
</feature>
<gene>
    <name evidence="20" type="ORF">CJD38_01710</name>
</gene>
<keyword evidence="9" id="KW-0753">Steroid metabolism</keyword>
<evidence type="ECO:0000256" key="5">
    <source>
        <dbReference type="ARBA" id="ARBA00022827"/>
    </source>
</evidence>
<dbReference type="InterPro" id="IPR052542">
    <property type="entry name" value="Cholesterol_Oxidase"/>
</dbReference>
<dbReference type="Pfam" id="PF09423">
    <property type="entry name" value="PhoD"/>
    <property type="match status" value="1"/>
</dbReference>
<keyword evidence="6" id="KW-0560">Oxidoreductase</keyword>
<comment type="cofactor">
    <cofactor evidence="1">
        <name>FAD</name>
        <dbReference type="ChEBI" id="CHEBI:57692"/>
    </cofactor>
</comment>
<evidence type="ECO:0000313" key="21">
    <source>
        <dbReference type="Proteomes" id="UP000244248"/>
    </source>
</evidence>
<dbReference type="EMBL" id="QANS01000001">
    <property type="protein sequence ID" value="PTU32854.1"/>
    <property type="molecule type" value="Genomic_DNA"/>
</dbReference>
<dbReference type="GO" id="GO:0008203">
    <property type="term" value="P:cholesterol metabolic process"/>
    <property type="evidence" value="ECO:0007669"/>
    <property type="project" value="UniProtKB-KW"/>
</dbReference>
<accession>A0A2T5MJW4</accession>
<dbReference type="EC" id="1.1.3.6" evidence="13"/>
<evidence type="ECO:0000259" key="18">
    <source>
        <dbReference type="Pfam" id="PF05199"/>
    </source>
</evidence>
<evidence type="ECO:0000256" key="4">
    <source>
        <dbReference type="ARBA" id="ARBA00022630"/>
    </source>
</evidence>
<comment type="similarity">
    <text evidence="2">Belongs to the GMC oxidoreductase family.</text>
</comment>
<sequence>MSDWVQTPSAGTTRWISREFSELIQNLSTDSDHISGKTPDFDVLIVGSGYGASIAAAELAGCTSNGRRLNIAVLERGREYLPGAFPSKMADLPTHIRGGLGALGRAGEGLFDIRGGADVSAIIANGLGGGSLINAGVMEIPDAAVFNQRWPKSLRDENLRAMYYFKAKRLLGGTVNGVNNTISQHAAVSTSGLQKTQALKLLENRQSESGNSKNFREAAITVAMSERLTSGGVRLNACKLCGDCATGCNYGAKESLDTNLLVSAFVAGAKLYCGATVLRIEPTEFDGWRVLVTHTDVSRRLAEGAARWITTSKLILAAGTLGSSEILLRSQQHCPEKLLFSTQLGKRFSANGDNLTLGYDHGDANAVADEDVHPVVRMVGSTITGIVDAEIKAKAPHASHNMVIEELAVPGPLRRLFEESVTFADTLESLVTVDDLDHKDGHPDDDPYAVSARKIKRTSLFASMGDDGAAGTLRLVDAIGANDGDGFLSISWPEAKRHPLFEAQAQQIAEFSKSANRDGRTIANPLLNLVPAALKSFIDDARGPVLTVHPLGGCAMADTAADGVVNSFGQVFKRDGDLFSGLVVLDGSIIPSALGTNPALTIAAMSLRAIQKHKADWGFTEPAGKGAAVELGPRPTLPNPEVIGQTLGQAPTKTRAEFQERLSGAAPFIGANGKADEYWIELTLAYPDVTLENLFRSKNAQGSLSDAVLKLGVGDDGLESLLRIYRKSDFNGDQWTRLKCGDLLPEERPEEFDALADIYPLTGSLTIFKREATTSWQRIRRGFVSWMFSRGFRDSYQAAVTWIKQRCGGYLPTGPGICARVSGAFQIASHAGEVRRLDYALKLGASRPSTNKDKPKLDLKLEGKEIFGAKRITYARPSNLWRQLQELTLTKFPVEVIERQRPVLSLDLRFLATRQAPLFRFTAQSNQLNALMDSMSLGAYLLRMLFTIHLWNARAPELPKERVVNRLPGVLPGLPAPEIHTLDVDTLNGAPVQIRLTRYRSQASIDQVESNANPPVLMIHGYSASGTTFAHPSLKPSLASYLASDGRDVWVLDLRSSCGLPYALQPWSFEQIALADIPAAVDFVFWRTGQKPLDIVAHCMSSAMLSMALLSANQTANDVMQPCGQDNVDRFRAERMAMPSRIRKVALSQIGPVMAMSPANVFRAYILSYFQQILGSMSYAFRPKADDGLLLNLLDRLFATLPYPDDELIKENPIRPWAKREYLGTRHRMDALYGMTFKLSNLSDETLDHLDDFFGPISFETVAQVIHFSRYQTITNRAGRNRFVSNDMLHDIWKFPTLSIHGDQNGLADLATIYRMDDALSNAGCTFEKYVVPGHGHQDCLIGVGAPKVFDKLKSFFDEGSKPSANAIPKDIATTPGLGPMLTVASVGEDAGQVMIGMGGPPDLGTPQYICMLPMMKNDGVWSRDQTVLDKLGASEVVPFPSIIMRPFDASNSDKDWYTYRVPGWAKEYQVRYLAVLLIYSRMMPLGSKSAVYQSIIELCASMKEGPSGLPPGVVLIEQAVDQRVGLRLALGSCQYAPGILDRSLADEAWQRLNARLVRENPEGPRTELIILAGDQVYVDPSAGLFDPVRAYDRYRNPYDVWLSNLNAKASMQRVPVATMLDDHEIHDNCEPVCSPPSNGKPNKAGWVPVELALAKAAFAKQESDCNEGIKSFLMFQRATAPDGEKLPEQISKDTSLCFEFERNGVAIFMLDTRSKRHRRTASSKEPTCMFDAEDMNELKAWLITNKNRPKLIVEPALLFPRHRQSVSALLANGEADLSASASLRSDSWDGYPDSCYELLSFIADQQITQTIFLSGDEHLGIFSSATLHGPNAKAPVTIWTIHAPGLYTPYPFANATSSDFMANETFEFKRGDNAGKYQCKVESKFFDASAFAMIALEQEPESKLWQLTCEIDGPVGKATERVIVKIGTTRL</sequence>
<dbReference type="PANTHER" id="PTHR47470">
    <property type="entry name" value="CHOLESTEROL OXIDASE"/>
    <property type="match status" value="1"/>
</dbReference>
<name>A0A2T5MJW4_9GAMM</name>
<keyword evidence="8" id="KW-1207">Sterol metabolism</keyword>
<reference evidence="20 21" key="1">
    <citation type="submission" date="2018-04" db="EMBL/GenBank/DDBJ databases">
        <title>Novel species isolated from glacier.</title>
        <authorList>
            <person name="Liu Q."/>
            <person name="Xin Y.-H."/>
        </authorList>
    </citation>
    <scope>NUCLEOTIDE SEQUENCE [LARGE SCALE GENOMIC DNA]</scope>
    <source>
        <strain evidence="20 21">GT1R17</strain>
    </source>
</reference>
<dbReference type="Pfam" id="PF05199">
    <property type="entry name" value="GMC_oxred_C"/>
    <property type="match status" value="1"/>
</dbReference>
<dbReference type="OrthoDB" id="9787779at2"/>
<evidence type="ECO:0000256" key="2">
    <source>
        <dbReference type="ARBA" id="ARBA00010790"/>
    </source>
</evidence>
<keyword evidence="7" id="KW-0443">Lipid metabolism</keyword>
<dbReference type="Gene3D" id="3.60.21.70">
    <property type="entry name" value="PhoD-like phosphatase"/>
    <property type="match status" value="1"/>
</dbReference>
<evidence type="ECO:0000256" key="13">
    <source>
        <dbReference type="ARBA" id="ARBA00049723"/>
    </source>
</evidence>
<feature type="domain" description="AB hydrolase-1" evidence="16">
    <location>
        <begin position="1014"/>
        <end position="1337"/>
    </location>
</feature>
<keyword evidence="21" id="KW-1185">Reference proteome</keyword>
<keyword evidence="5" id="KW-0274">FAD</keyword>
<feature type="domain" description="Glucose-methanol-choline oxidoreductase C-terminal" evidence="18">
    <location>
        <begin position="546"/>
        <end position="605"/>
    </location>
</feature>